<dbReference type="Proteomes" id="UP000294682">
    <property type="component" value="Unassembled WGS sequence"/>
</dbReference>
<reference evidence="5 6" key="1">
    <citation type="submission" date="2019-03" db="EMBL/GenBank/DDBJ databases">
        <title>Genomic Encyclopedia of Type Strains, Phase IV (KMG-IV): sequencing the most valuable type-strain genomes for metagenomic binning, comparative biology and taxonomic classification.</title>
        <authorList>
            <person name="Goeker M."/>
        </authorList>
    </citation>
    <scope>NUCLEOTIDE SEQUENCE [LARGE SCALE GENOMIC DNA]</scope>
    <source>
        <strain evidence="5 6">DSM 100433</strain>
    </source>
</reference>
<dbReference type="RefSeq" id="WP_132084150.1">
    <property type="nucleotide sequence ID" value="NZ_SLUK01000003.1"/>
</dbReference>
<dbReference type="GO" id="GO:0016646">
    <property type="term" value="F:oxidoreductase activity, acting on the CH-NH group of donors, NAD or NADP as acceptor"/>
    <property type="evidence" value="ECO:0007669"/>
    <property type="project" value="UniProtKB-ARBA"/>
</dbReference>
<protein>
    <submittedName>
        <fullName evidence="5">Flavin reductase (DIM6/NTAB) family NADH-FMN oxidoreductase RutF</fullName>
    </submittedName>
</protein>
<dbReference type="EMBL" id="SLUK01000003">
    <property type="protein sequence ID" value="TCL43999.1"/>
    <property type="molecule type" value="Genomic_DNA"/>
</dbReference>
<keyword evidence="6" id="KW-1185">Reference proteome</keyword>
<dbReference type="SUPFAM" id="SSF50475">
    <property type="entry name" value="FMN-binding split barrel"/>
    <property type="match status" value="1"/>
</dbReference>
<organism evidence="5 6">
    <name type="scientific">Harryflintia acetispora</name>
    <dbReference type="NCBI Taxonomy" id="1849041"/>
    <lineage>
        <taxon>Bacteria</taxon>
        <taxon>Bacillati</taxon>
        <taxon>Bacillota</taxon>
        <taxon>Clostridia</taxon>
        <taxon>Eubacteriales</taxon>
        <taxon>Oscillospiraceae</taxon>
        <taxon>Harryflintia</taxon>
    </lineage>
</organism>
<dbReference type="AlphaFoldDB" id="A0A9X8UJQ4"/>
<evidence type="ECO:0000256" key="3">
    <source>
        <dbReference type="ARBA" id="ARBA00038054"/>
    </source>
</evidence>
<dbReference type="GO" id="GO:0010181">
    <property type="term" value="F:FMN binding"/>
    <property type="evidence" value="ECO:0007669"/>
    <property type="project" value="InterPro"/>
</dbReference>
<dbReference type="SMART" id="SM00903">
    <property type="entry name" value="Flavin_Reduct"/>
    <property type="match status" value="1"/>
</dbReference>
<comment type="cofactor">
    <cofactor evidence="1">
        <name>FMN</name>
        <dbReference type="ChEBI" id="CHEBI:58210"/>
    </cofactor>
</comment>
<evidence type="ECO:0000259" key="4">
    <source>
        <dbReference type="SMART" id="SM00903"/>
    </source>
</evidence>
<feature type="domain" description="Flavin reductase like" evidence="4">
    <location>
        <begin position="12"/>
        <end position="156"/>
    </location>
</feature>
<evidence type="ECO:0000313" key="6">
    <source>
        <dbReference type="Proteomes" id="UP000294682"/>
    </source>
</evidence>
<evidence type="ECO:0000313" key="5">
    <source>
        <dbReference type="EMBL" id="TCL43999.1"/>
    </source>
</evidence>
<dbReference type="Pfam" id="PF01613">
    <property type="entry name" value="Flavin_Reduct"/>
    <property type="match status" value="1"/>
</dbReference>
<comment type="similarity">
    <text evidence="3">Belongs to the flavoredoxin family.</text>
</comment>
<proteinExistence type="inferred from homology"/>
<dbReference type="PANTHER" id="PTHR43567">
    <property type="entry name" value="FLAVOREDOXIN-RELATED-RELATED"/>
    <property type="match status" value="1"/>
</dbReference>
<comment type="caution">
    <text evidence="5">The sequence shown here is derived from an EMBL/GenBank/DDBJ whole genome shotgun (WGS) entry which is preliminary data.</text>
</comment>
<sequence length="198" mass="21619">MEKQIWKPGTLLSPVPPAIVTCGSMERPNLLTVAWTGIVNSNPPMTYVSIRPERYSYGLIKESGEFAINLTTGALVRAADFCGVRSGKDLDKFEATHLHPQKAEKISAPLLAESPLSLECRVVKALPLGSHEMFLAEIVAVQVDASLVDENGRLNLGKCNLAAYAHGEYFALGKRIGTFGFSVKKRRRGPPSRKKQAK</sequence>
<dbReference type="InterPro" id="IPR052174">
    <property type="entry name" value="Flavoredoxin"/>
</dbReference>
<dbReference type="Gene3D" id="2.30.110.10">
    <property type="entry name" value="Electron Transport, Fmn-binding Protein, Chain A"/>
    <property type="match status" value="1"/>
</dbReference>
<accession>A0A9X8UJQ4</accession>
<dbReference type="PANTHER" id="PTHR43567:SF1">
    <property type="entry name" value="FLAVOREDOXIN"/>
    <property type="match status" value="1"/>
</dbReference>
<name>A0A9X8UJQ4_9FIRM</name>
<evidence type="ECO:0000256" key="2">
    <source>
        <dbReference type="ARBA" id="ARBA00022630"/>
    </source>
</evidence>
<dbReference type="InterPro" id="IPR002563">
    <property type="entry name" value="Flavin_Rdtase-like_dom"/>
</dbReference>
<keyword evidence="2" id="KW-0285">Flavoprotein</keyword>
<dbReference type="InterPro" id="IPR012349">
    <property type="entry name" value="Split_barrel_FMN-bd"/>
</dbReference>
<evidence type="ECO:0000256" key="1">
    <source>
        <dbReference type="ARBA" id="ARBA00001917"/>
    </source>
</evidence>
<gene>
    <name evidence="5" type="ORF">EDD78_10336</name>
</gene>